<dbReference type="Proteomes" id="UP000186698">
    <property type="component" value="Chromosome 4L"/>
</dbReference>
<protein>
    <submittedName>
        <fullName evidence="2">NEDD8-activating enzyme E1 regulatory subunit-like isoform X2</fullName>
    </submittedName>
</protein>
<dbReference type="AlphaFoldDB" id="A0A8J1MXA1"/>
<dbReference type="GO" id="GO:0008641">
    <property type="term" value="F:ubiquitin-like modifier activating enzyme activity"/>
    <property type="evidence" value="ECO:0007669"/>
    <property type="project" value="InterPro"/>
</dbReference>
<sequence length="125" mass="14195">MSVTSRNCIVRCRSLEEEYGLYTAKKDDIGIYNYQIEGNIGKLKSCLNGLLQEYGLTLTMKDEYIKEFCTYGAAEPCFLLGAAAQEAIKIIIKQFVIFKTFIIPLSITPFFKHLQLSSSNYIVEI</sequence>
<dbReference type="SUPFAM" id="SSF69572">
    <property type="entry name" value="Activating enzymes of the ubiquitin-like proteins"/>
    <property type="match status" value="1"/>
</dbReference>
<dbReference type="RefSeq" id="XP_041446096.1">
    <property type="nucleotide sequence ID" value="XM_041590162.1"/>
</dbReference>
<name>A0A8J1MXA1_XENLA</name>
<dbReference type="Gene3D" id="3.40.50.720">
    <property type="entry name" value="NAD(P)-binding Rossmann-like Domain"/>
    <property type="match status" value="1"/>
</dbReference>
<evidence type="ECO:0000313" key="1">
    <source>
        <dbReference type="Proteomes" id="UP000186698"/>
    </source>
</evidence>
<gene>
    <name evidence="2" type="primary">LOC121403013</name>
</gene>
<accession>A0A8J1MXA1</accession>
<dbReference type="CTD" id="121403013"/>
<dbReference type="InterPro" id="IPR035985">
    <property type="entry name" value="Ubiquitin-activating_enz"/>
</dbReference>
<keyword evidence="1" id="KW-1185">Reference proteome</keyword>
<organism evidence="1 2">
    <name type="scientific">Xenopus laevis</name>
    <name type="common">African clawed frog</name>
    <dbReference type="NCBI Taxonomy" id="8355"/>
    <lineage>
        <taxon>Eukaryota</taxon>
        <taxon>Metazoa</taxon>
        <taxon>Chordata</taxon>
        <taxon>Craniata</taxon>
        <taxon>Vertebrata</taxon>
        <taxon>Euteleostomi</taxon>
        <taxon>Amphibia</taxon>
        <taxon>Batrachia</taxon>
        <taxon>Anura</taxon>
        <taxon>Pipoidea</taxon>
        <taxon>Pipidae</taxon>
        <taxon>Xenopodinae</taxon>
        <taxon>Xenopus</taxon>
        <taxon>Xenopus</taxon>
    </lineage>
</organism>
<proteinExistence type="predicted"/>
<dbReference type="GeneID" id="121403013"/>
<evidence type="ECO:0000313" key="2">
    <source>
        <dbReference type="RefSeq" id="XP_041446096.1"/>
    </source>
</evidence>
<reference evidence="2" key="1">
    <citation type="submission" date="2025-08" db="UniProtKB">
        <authorList>
            <consortium name="RefSeq"/>
        </authorList>
    </citation>
    <scope>IDENTIFICATION</scope>
    <source>
        <strain evidence="2">J_2021</strain>
        <tissue evidence="2">Erythrocytes</tissue>
    </source>
</reference>